<dbReference type="EMBL" id="JANKHO010001059">
    <property type="protein sequence ID" value="KAJ3504051.1"/>
    <property type="molecule type" value="Genomic_DNA"/>
</dbReference>
<comment type="caution">
    <text evidence="1">The sequence shown here is derived from an EMBL/GenBank/DDBJ whole genome shotgun (WGS) entry which is preliminary data.</text>
</comment>
<evidence type="ECO:0000313" key="1">
    <source>
        <dbReference type="EMBL" id="KAJ3504051.1"/>
    </source>
</evidence>
<name>A0A9W8K2B4_9AGAR</name>
<gene>
    <name evidence="1" type="ORF">NLJ89_g8142</name>
</gene>
<organism evidence="1 2">
    <name type="scientific">Agrocybe chaxingu</name>
    <dbReference type="NCBI Taxonomy" id="84603"/>
    <lineage>
        <taxon>Eukaryota</taxon>
        <taxon>Fungi</taxon>
        <taxon>Dikarya</taxon>
        <taxon>Basidiomycota</taxon>
        <taxon>Agaricomycotina</taxon>
        <taxon>Agaricomycetes</taxon>
        <taxon>Agaricomycetidae</taxon>
        <taxon>Agaricales</taxon>
        <taxon>Agaricineae</taxon>
        <taxon>Strophariaceae</taxon>
        <taxon>Agrocybe</taxon>
    </lineage>
</organism>
<dbReference type="InterPro" id="IPR011990">
    <property type="entry name" value="TPR-like_helical_dom_sf"/>
</dbReference>
<protein>
    <submittedName>
        <fullName evidence="1">Uncharacterized protein</fullName>
    </submittedName>
</protein>
<dbReference type="Proteomes" id="UP001148786">
    <property type="component" value="Unassembled WGS sequence"/>
</dbReference>
<dbReference type="Gene3D" id="1.25.40.10">
    <property type="entry name" value="Tetratricopeptide repeat domain"/>
    <property type="match status" value="1"/>
</dbReference>
<proteinExistence type="predicted"/>
<dbReference type="OrthoDB" id="9991317at2759"/>
<reference evidence="1" key="1">
    <citation type="submission" date="2022-07" db="EMBL/GenBank/DDBJ databases">
        <title>Genome Sequence of Agrocybe chaxingu.</title>
        <authorList>
            <person name="Buettner E."/>
        </authorList>
    </citation>
    <scope>NUCLEOTIDE SEQUENCE</scope>
    <source>
        <strain evidence="1">MP-N11</strain>
    </source>
</reference>
<accession>A0A9W8K2B4</accession>
<evidence type="ECO:0000313" key="2">
    <source>
        <dbReference type="Proteomes" id="UP001148786"/>
    </source>
</evidence>
<sequence>MAELSKELPSGVIEQTKIQTLDSAILDVVAKVSASEPSIYQAEICSRRSESYLSYSLQPNAFATLENSIALGSVAVKYVQKDDPNRGIVISMFARTLRRRWQLRKDEDDYLDQAIYYFQKTIELEPVDTPNRPLHFDDLGCSHRDRYLRRRKPEDFDAAKLAFESAASIPHSGEPMFLSNLGNC</sequence>
<dbReference type="AlphaFoldDB" id="A0A9W8K2B4"/>
<keyword evidence="2" id="KW-1185">Reference proteome</keyword>